<sequence>PQDTKQKHVKHLSKPLEQYLNANRGSELAALAVPENLWHFCLNYWDKIIGSLINSARLEFPSIQESYRSNKIIRKNLQKVPLGGKHPTTTKECQAG</sequence>
<feature type="non-terminal residue" evidence="1">
    <location>
        <position position="1"/>
    </location>
</feature>
<evidence type="ECO:0000313" key="1">
    <source>
        <dbReference type="EMBL" id="GFT76105.1"/>
    </source>
</evidence>
<evidence type="ECO:0000313" key="2">
    <source>
        <dbReference type="Proteomes" id="UP000887013"/>
    </source>
</evidence>
<dbReference type="Proteomes" id="UP000887013">
    <property type="component" value="Unassembled WGS sequence"/>
</dbReference>
<reference evidence="1" key="1">
    <citation type="submission" date="2020-08" db="EMBL/GenBank/DDBJ databases">
        <title>Multicomponent nature underlies the extraordinary mechanical properties of spider dragline silk.</title>
        <authorList>
            <person name="Kono N."/>
            <person name="Nakamura H."/>
            <person name="Mori M."/>
            <person name="Yoshida Y."/>
            <person name="Ohtoshi R."/>
            <person name="Malay A.D."/>
            <person name="Moran D.A.P."/>
            <person name="Tomita M."/>
            <person name="Numata K."/>
            <person name="Arakawa K."/>
        </authorList>
    </citation>
    <scope>NUCLEOTIDE SEQUENCE</scope>
</reference>
<organism evidence="1 2">
    <name type="scientific">Nephila pilipes</name>
    <name type="common">Giant wood spider</name>
    <name type="synonym">Nephila maculata</name>
    <dbReference type="NCBI Taxonomy" id="299642"/>
    <lineage>
        <taxon>Eukaryota</taxon>
        <taxon>Metazoa</taxon>
        <taxon>Ecdysozoa</taxon>
        <taxon>Arthropoda</taxon>
        <taxon>Chelicerata</taxon>
        <taxon>Arachnida</taxon>
        <taxon>Araneae</taxon>
        <taxon>Araneomorphae</taxon>
        <taxon>Entelegynae</taxon>
        <taxon>Araneoidea</taxon>
        <taxon>Nephilidae</taxon>
        <taxon>Nephila</taxon>
    </lineage>
</organism>
<dbReference type="EMBL" id="BMAW01022064">
    <property type="protein sequence ID" value="GFT76105.1"/>
    <property type="molecule type" value="Genomic_DNA"/>
</dbReference>
<proteinExistence type="predicted"/>
<dbReference type="AlphaFoldDB" id="A0A8X6U3Z8"/>
<keyword evidence="2" id="KW-1185">Reference proteome</keyword>
<comment type="caution">
    <text evidence="1">The sequence shown here is derived from an EMBL/GenBank/DDBJ whole genome shotgun (WGS) entry which is preliminary data.</text>
</comment>
<protein>
    <submittedName>
        <fullName evidence="1">Uncharacterized protein</fullName>
    </submittedName>
</protein>
<name>A0A8X6U3Z8_NEPPI</name>
<accession>A0A8X6U3Z8</accession>
<gene>
    <name evidence="1" type="ORF">NPIL_98411</name>
</gene>